<feature type="signal peptide" evidence="1">
    <location>
        <begin position="1"/>
        <end position="38"/>
    </location>
</feature>
<keyword evidence="3" id="KW-1185">Reference proteome</keyword>
<dbReference type="GeneID" id="70294506"/>
<reference evidence="2" key="1">
    <citation type="journal article" date="2021" name="IMA Fungus">
        <title>Genomic characterization of three marine fungi, including Emericellopsis atlantica sp. nov. with signatures of a generalist lifestyle and marine biomass degradation.</title>
        <authorList>
            <person name="Hagestad O.C."/>
            <person name="Hou L."/>
            <person name="Andersen J.H."/>
            <person name="Hansen E.H."/>
            <person name="Altermark B."/>
            <person name="Li C."/>
            <person name="Kuhnert E."/>
            <person name="Cox R.J."/>
            <person name="Crous P.W."/>
            <person name="Spatafora J.W."/>
            <person name="Lail K."/>
            <person name="Amirebrahimi M."/>
            <person name="Lipzen A."/>
            <person name="Pangilinan J."/>
            <person name="Andreopoulos W."/>
            <person name="Hayes R.D."/>
            <person name="Ng V."/>
            <person name="Grigoriev I.V."/>
            <person name="Jackson S.A."/>
            <person name="Sutton T.D.S."/>
            <person name="Dobson A.D.W."/>
            <person name="Rama T."/>
        </authorList>
    </citation>
    <scope>NUCLEOTIDE SEQUENCE</scope>
    <source>
        <strain evidence="2">TS7</strain>
    </source>
</reference>
<dbReference type="EMBL" id="MU251256">
    <property type="protein sequence ID" value="KAG9253830.1"/>
    <property type="molecule type" value="Genomic_DNA"/>
</dbReference>
<evidence type="ECO:0000256" key="1">
    <source>
        <dbReference type="SAM" id="SignalP"/>
    </source>
</evidence>
<keyword evidence="1" id="KW-0732">Signal</keyword>
<feature type="chain" id="PRO_5040182998" evidence="1">
    <location>
        <begin position="39"/>
        <end position="323"/>
    </location>
</feature>
<dbReference type="OrthoDB" id="5145054at2759"/>
<accession>A0A9P8CP73</accession>
<dbReference type="AlphaFoldDB" id="A0A9P8CP73"/>
<protein>
    <submittedName>
        <fullName evidence="2">Uncharacterized protein</fullName>
    </submittedName>
</protein>
<dbReference type="Proteomes" id="UP000887229">
    <property type="component" value="Unassembled WGS sequence"/>
</dbReference>
<dbReference type="RefSeq" id="XP_046117754.1">
    <property type="nucleotide sequence ID" value="XM_046263603.1"/>
</dbReference>
<name>A0A9P8CP73_9HYPO</name>
<evidence type="ECO:0000313" key="3">
    <source>
        <dbReference type="Proteomes" id="UP000887229"/>
    </source>
</evidence>
<comment type="caution">
    <text evidence="2">The sequence shown here is derived from an EMBL/GenBank/DDBJ whole genome shotgun (WGS) entry which is preliminary data.</text>
</comment>
<proteinExistence type="predicted"/>
<organism evidence="2 3">
    <name type="scientific">Emericellopsis atlantica</name>
    <dbReference type="NCBI Taxonomy" id="2614577"/>
    <lineage>
        <taxon>Eukaryota</taxon>
        <taxon>Fungi</taxon>
        <taxon>Dikarya</taxon>
        <taxon>Ascomycota</taxon>
        <taxon>Pezizomycotina</taxon>
        <taxon>Sordariomycetes</taxon>
        <taxon>Hypocreomycetidae</taxon>
        <taxon>Hypocreales</taxon>
        <taxon>Bionectriaceae</taxon>
        <taxon>Emericellopsis</taxon>
    </lineage>
</organism>
<gene>
    <name evidence="2" type="ORF">F5Z01DRAFT_656798</name>
</gene>
<sequence length="323" mass="37061">MSLPKPLPMAKILHNGHHARAKPLRGLMLLALLGRLSGAYEYDQDFRPCVDDKCFAEIHSDVPLCWMQDDNQNVHYMSPMDGGLHRIPNACRRSNIFGGDRYLVAYPSTGGVVMLKTPSAVDLQHLELPNTHDTARSADEDDDLATRMVQLGAQWWPNWDLYFRHSNRIDIGIFYDYHFPSKVDVAFPTTGGAWVANFTQDAPRHQYEDKACQSWLPHPPDLWRVKMRYALTMDDKSEMIKELGGTFYISVDEVPGLAKTVGEAVGLFEPFKQRLNDMEDNAYRGRFCRHEKEDTDTDTDTDTGSEEIQKPRWGLWSLFHELR</sequence>
<evidence type="ECO:0000313" key="2">
    <source>
        <dbReference type="EMBL" id="KAG9253830.1"/>
    </source>
</evidence>